<dbReference type="FunFam" id="3.20.20.80:FF:000035">
    <property type="entry name" value="Mannosidase beta"/>
    <property type="match status" value="1"/>
</dbReference>
<evidence type="ECO:0000259" key="18">
    <source>
        <dbReference type="Pfam" id="PF17753"/>
    </source>
</evidence>
<evidence type="ECO:0000256" key="5">
    <source>
        <dbReference type="ARBA" id="ARBA00011245"/>
    </source>
</evidence>
<evidence type="ECO:0000256" key="3">
    <source>
        <dbReference type="ARBA" id="ARBA00004371"/>
    </source>
</evidence>
<name>A0A2H8TRZ3_9HEMI</name>
<dbReference type="Pfam" id="PF17753">
    <property type="entry name" value="Ig_mannosidase"/>
    <property type="match status" value="1"/>
</dbReference>
<gene>
    <name evidence="20" type="primary">MANBA_1</name>
</gene>
<evidence type="ECO:0000256" key="9">
    <source>
        <dbReference type="ARBA" id="ARBA00022801"/>
    </source>
</evidence>
<reference evidence="20" key="1">
    <citation type="submission" date="2017-10" db="EMBL/GenBank/DDBJ databases">
        <title>Transcriptome Assembly of Sugarcane Aphid Adults.</title>
        <authorList>
            <person name="Scully E.D."/>
            <person name="Palmer N.A."/>
            <person name="Geib S.M."/>
            <person name="Sarath G."/>
            <person name="Sattler S.E."/>
        </authorList>
    </citation>
    <scope>NUCLEOTIDE SEQUENCE</scope>
    <source>
        <tissue evidence="20">Whole body</tissue>
    </source>
</reference>
<evidence type="ECO:0000256" key="8">
    <source>
        <dbReference type="ARBA" id="ARBA00022729"/>
    </source>
</evidence>
<evidence type="ECO:0000256" key="6">
    <source>
        <dbReference type="ARBA" id="ARBA00012754"/>
    </source>
</evidence>
<dbReference type="Gene3D" id="2.60.40.10">
    <property type="entry name" value="Immunoglobulins"/>
    <property type="match status" value="3"/>
</dbReference>
<dbReference type="GO" id="GO:0005975">
    <property type="term" value="P:carbohydrate metabolic process"/>
    <property type="evidence" value="ECO:0007669"/>
    <property type="project" value="InterPro"/>
</dbReference>
<feature type="signal peptide" evidence="16">
    <location>
        <begin position="1"/>
        <end position="24"/>
    </location>
</feature>
<dbReference type="SUPFAM" id="SSF49785">
    <property type="entry name" value="Galactose-binding domain-like"/>
    <property type="match status" value="1"/>
</dbReference>
<dbReference type="InterPro" id="IPR050887">
    <property type="entry name" value="Beta-mannosidase_GH2"/>
</dbReference>
<evidence type="ECO:0000256" key="11">
    <source>
        <dbReference type="ARBA" id="ARBA00023180"/>
    </source>
</evidence>
<keyword evidence="12" id="KW-0458">Lysosome</keyword>
<dbReference type="GO" id="GO:0006516">
    <property type="term" value="P:glycoprotein catabolic process"/>
    <property type="evidence" value="ECO:0007669"/>
    <property type="project" value="TreeGrafter"/>
</dbReference>
<accession>A0A2H8TRZ3</accession>
<dbReference type="SUPFAM" id="SSF51445">
    <property type="entry name" value="(Trans)glycosidases"/>
    <property type="match status" value="1"/>
</dbReference>
<evidence type="ECO:0000259" key="19">
    <source>
        <dbReference type="Pfam" id="PF22666"/>
    </source>
</evidence>
<dbReference type="InterPro" id="IPR036156">
    <property type="entry name" value="Beta-gal/glucu_dom_sf"/>
</dbReference>
<evidence type="ECO:0000256" key="7">
    <source>
        <dbReference type="ARBA" id="ARBA00015707"/>
    </source>
</evidence>
<dbReference type="InterPro" id="IPR013783">
    <property type="entry name" value="Ig-like_fold"/>
</dbReference>
<evidence type="ECO:0000313" key="20">
    <source>
        <dbReference type="EMBL" id="MBW16965.1"/>
    </source>
</evidence>
<comment type="subunit">
    <text evidence="5">Monomer.</text>
</comment>
<evidence type="ECO:0000256" key="4">
    <source>
        <dbReference type="ARBA" id="ARBA00007401"/>
    </source>
</evidence>
<evidence type="ECO:0000256" key="13">
    <source>
        <dbReference type="ARBA" id="ARBA00023295"/>
    </source>
</evidence>
<dbReference type="Pfam" id="PF22666">
    <property type="entry name" value="Glyco_hydro_2_N2"/>
    <property type="match status" value="1"/>
</dbReference>
<dbReference type="Gene3D" id="3.20.20.80">
    <property type="entry name" value="Glycosidases"/>
    <property type="match status" value="1"/>
</dbReference>
<comment type="similarity">
    <text evidence="4">Belongs to the glycosyl hydrolase 2 family.</text>
</comment>
<dbReference type="EC" id="3.2.1.25" evidence="6"/>
<dbReference type="InterPro" id="IPR054593">
    <property type="entry name" value="Beta-mannosidase-like_N2"/>
</dbReference>
<organism evidence="20">
    <name type="scientific">Melanaphis sacchari</name>
    <dbReference type="NCBI Taxonomy" id="742174"/>
    <lineage>
        <taxon>Eukaryota</taxon>
        <taxon>Metazoa</taxon>
        <taxon>Ecdysozoa</taxon>
        <taxon>Arthropoda</taxon>
        <taxon>Hexapoda</taxon>
        <taxon>Insecta</taxon>
        <taxon>Pterygota</taxon>
        <taxon>Neoptera</taxon>
        <taxon>Paraneoptera</taxon>
        <taxon>Hemiptera</taxon>
        <taxon>Sternorrhyncha</taxon>
        <taxon>Aphidomorpha</taxon>
        <taxon>Aphidoidea</taxon>
        <taxon>Aphididae</taxon>
        <taxon>Aphidini</taxon>
        <taxon>Melanaphis</taxon>
    </lineage>
</organism>
<feature type="chain" id="PRO_5014181876" description="Beta-mannosidase" evidence="16">
    <location>
        <begin position="25"/>
        <end position="903"/>
    </location>
</feature>
<keyword evidence="13" id="KW-0326">Glycosidase</keyword>
<comment type="catalytic activity">
    <reaction evidence="1">
        <text>Hydrolysis of terminal, non-reducing beta-D-mannose residues in beta-D-mannosides.</text>
        <dbReference type="EC" id="3.2.1.25"/>
    </reaction>
</comment>
<sequence length="903" mass="104526">MRSDVIKSAAIVLLFLLSLSASSGAVFQWSLDSTRWRFVNRNTSVSGTGRVPGGVFADLRSDGVLDEDPLRRYNDVAYRWVSEDDWTYSTTFKVNSSFELFNKKYIIFDGIDTFSDIYLNKKLIGSTNNMFVRYTFAVEEFLKYQEEENLLEVIIKSPIRMANNFFNDYSKKIPPFCVPKEYNGECHVNYLRKMQSSFGWDWGPAFPSVGIWKSVRIVMFQDNLLEDIKTETIAANTTHWLLKTDMYITCFGSISDAKFKLALNTEKSILSKERNCCNDLCVENEMHTAIELYVPMTDINTWWPNGYGEQPLYNLSIEFVTKSDVQSKIISIGFRTAELIQEPIDKNDPKLGLSFYFKINGVPIFAKGTNYIPANIFPENMNNENVIINLLTAAKQVHMNTIRVWGGGVYESDEFYNICDKLGIMVWQDMMFACNMYPTNQQFLETVGVEIKQQIRRLQHHPSIILWAGNNENEAALRGNWYGTRNNYSMFASDYIALYVNTIKKTIMEEDKTRNFVVSSPSNGLKSDEENYIAENPYSALYGDVHYYNYEVNSWSSIFFPWTRFASEYGLQSLPAYQTLQNAFDINDLKQFPSPALIHRQHLPLGYGFMLYQIEINLPVPPKPTVSDYVYLSQIVQARAMRIQTEWYRKHRNTLLKDGRGLTMGALYWQLNDVWQAPTWSSIDYDQRWKILHYSALDFFSPIIIVPELEISNNLTIHVVSDSLVDLEVIFNVEIFNWKSNIPLTTYISDTILLKNNSAQLVLNENYFNWLNAITQKCGQSKDQQIRSCFLHTKLYYNNKNMTEASPSNYLFPSTFNKIIGYETPNISVSRIWQEKKNQINVALESTGIGLFVWLNVTQIDGNFNENGFVMLNETKTVKYTSNKDISIKQFNLELKHLKTKFI</sequence>
<dbReference type="GO" id="GO:0005764">
    <property type="term" value="C:lysosome"/>
    <property type="evidence" value="ECO:0007669"/>
    <property type="project" value="UniProtKB-SubCell"/>
</dbReference>
<keyword evidence="10" id="KW-1015">Disulfide bond</keyword>
<dbReference type="Gene3D" id="2.60.120.260">
    <property type="entry name" value="Galactose-binding domain-like"/>
    <property type="match status" value="1"/>
</dbReference>
<dbReference type="PANTHER" id="PTHR43730:SF1">
    <property type="entry name" value="BETA-MANNOSIDASE"/>
    <property type="match status" value="1"/>
</dbReference>
<feature type="domain" description="Beta-mannosidase Ig-fold" evidence="18">
    <location>
        <begin position="825"/>
        <end position="895"/>
    </location>
</feature>
<feature type="domain" description="Glycoside hydrolase family 2 catalytic" evidence="17">
    <location>
        <begin position="391"/>
        <end position="550"/>
    </location>
</feature>
<dbReference type="Pfam" id="PF02836">
    <property type="entry name" value="Glyco_hydro_2_C"/>
    <property type="match status" value="1"/>
</dbReference>
<evidence type="ECO:0000256" key="14">
    <source>
        <dbReference type="ARBA" id="ARBA00032581"/>
    </source>
</evidence>
<evidence type="ECO:0000256" key="1">
    <source>
        <dbReference type="ARBA" id="ARBA00000829"/>
    </source>
</evidence>
<keyword evidence="11" id="KW-0325">Glycoprotein</keyword>
<dbReference type="InterPro" id="IPR008979">
    <property type="entry name" value="Galactose-bd-like_sf"/>
</dbReference>
<dbReference type="InterPro" id="IPR041625">
    <property type="entry name" value="Beta-mannosidase_Ig"/>
</dbReference>
<protein>
    <recommendedName>
        <fullName evidence="7">Beta-mannosidase</fullName>
        <ecNumber evidence="6">3.2.1.25</ecNumber>
    </recommendedName>
    <alternativeName>
        <fullName evidence="14">Lysosomal beta A mannosidase</fullName>
    </alternativeName>
    <alternativeName>
        <fullName evidence="15">Mannanase</fullName>
    </alternativeName>
</protein>
<evidence type="ECO:0000256" key="15">
    <source>
        <dbReference type="ARBA" id="ARBA00033445"/>
    </source>
</evidence>
<feature type="domain" description="Beta-mannosidase-like galactose-binding" evidence="19">
    <location>
        <begin position="36"/>
        <end position="213"/>
    </location>
</feature>
<evidence type="ECO:0000259" key="17">
    <source>
        <dbReference type="Pfam" id="PF02836"/>
    </source>
</evidence>
<evidence type="ECO:0000256" key="10">
    <source>
        <dbReference type="ARBA" id="ARBA00023157"/>
    </source>
</evidence>
<keyword evidence="8 16" id="KW-0732">Signal</keyword>
<dbReference type="InterPro" id="IPR017853">
    <property type="entry name" value="GH"/>
</dbReference>
<keyword evidence="9" id="KW-0378">Hydrolase</keyword>
<dbReference type="OrthoDB" id="2866996at2759"/>
<dbReference type="EMBL" id="GFXV01005160">
    <property type="protein sequence ID" value="MBW16965.1"/>
    <property type="molecule type" value="Transcribed_RNA"/>
</dbReference>
<evidence type="ECO:0000256" key="16">
    <source>
        <dbReference type="SAM" id="SignalP"/>
    </source>
</evidence>
<dbReference type="GO" id="GO:0004567">
    <property type="term" value="F:beta-mannosidase activity"/>
    <property type="evidence" value="ECO:0007669"/>
    <property type="project" value="UniProtKB-EC"/>
</dbReference>
<evidence type="ECO:0000256" key="2">
    <source>
        <dbReference type="ARBA" id="ARBA00003150"/>
    </source>
</evidence>
<dbReference type="AlphaFoldDB" id="A0A2H8TRZ3"/>
<evidence type="ECO:0000256" key="12">
    <source>
        <dbReference type="ARBA" id="ARBA00023228"/>
    </source>
</evidence>
<dbReference type="InterPro" id="IPR006103">
    <property type="entry name" value="Glyco_hydro_2_cat"/>
</dbReference>
<comment type="subcellular location">
    <subcellularLocation>
        <location evidence="3">Lysosome</location>
    </subcellularLocation>
</comment>
<dbReference type="PANTHER" id="PTHR43730">
    <property type="entry name" value="BETA-MANNOSIDASE"/>
    <property type="match status" value="1"/>
</dbReference>
<proteinExistence type="inferred from homology"/>
<dbReference type="SUPFAM" id="SSF49303">
    <property type="entry name" value="beta-Galactosidase/glucuronidase domain"/>
    <property type="match status" value="2"/>
</dbReference>
<dbReference type="FunFam" id="2.60.120.260:FF:000060">
    <property type="entry name" value="Probable beta-mannosidase"/>
    <property type="match status" value="1"/>
</dbReference>
<comment type="function">
    <text evidence="2">Exoglycosidase that cleaves the single beta-linked mannose residue from the non-reducing end of all N-linked glycoprotein oligosaccharides.</text>
</comment>